<name>A0A835RFV0_VANPL</name>
<dbReference type="Pfam" id="PF00912">
    <property type="entry name" value="Transgly"/>
    <property type="match status" value="1"/>
</dbReference>
<dbReference type="PANTHER" id="PTHR32282:SF33">
    <property type="entry name" value="PEPTIDOGLYCAN GLYCOSYLTRANSFERASE"/>
    <property type="match status" value="1"/>
</dbReference>
<dbReference type="InterPro" id="IPR036950">
    <property type="entry name" value="PBP_transglycosylase"/>
</dbReference>
<keyword evidence="1" id="KW-0808">Transferase</keyword>
<dbReference type="InterPro" id="IPR050396">
    <property type="entry name" value="Glycosyltr_51/Transpeptidase"/>
</dbReference>
<dbReference type="GO" id="GO:0008955">
    <property type="term" value="F:peptidoglycan glycosyltransferase activity"/>
    <property type="evidence" value="ECO:0007669"/>
    <property type="project" value="TreeGrafter"/>
</dbReference>
<evidence type="ECO:0000259" key="2">
    <source>
        <dbReference type="Pfam" id="PF00912"/>
    </source>
</evidence>
<dbReference type="SUPFAM" id="SSF53955">
    <property type="entry name" value="Lysozyme-like"/>
    <property type="match status" value="1"/>
</dbReference>
<comment type="caution">
    <text evidence="3">The sequence shown here is derived from an EMBL/GenBank/DDBJ whole genome shotgun (WGS) entry which is preliminary data.</text>
</comment>
<sequence>MQEFPVLERSSGILRFGCGSSRFKCRPLFSLISFPLCSFSAMSLLSHVPSFSVSGGRPSRLQTLTNTTLQRATLVHTHCRRRSQVFCLFRRFSMPSIQQSEFPTSSFRRFDPISFLLDGSLDLFVLFSLLPPDSPKRLQLLEEIPEEEAEDWLARLPFHLIQAVTAAEDQRFFSHYGIDPFGIARAVFQYPNGGGGSTITQQLVKRVFLTSERKLSRKFVEEYYRAKSCQMKVLKRMVSSGFLDMVAALKIAREPFYLSSGKYSKVQPSLFRVCALVGIGSGGLEGIVREGIHLKHKEDSEHHGPSIIG</sequence>
<dbReference type="InterPro" id="IPR001264">
    <property type="entry name" value="Glyco_trans_51"/>
</dbReference>
<evidence type="ECO:0000313" key="3">
    <source>
        <dbReference type="EMBL" id="KAG0485432.1"/>
    </source>
</evidence>
<organism evidence="3 4">
    <name type="scientific">Vanilla planifolia</name>
    <name type="common">Vanilla</name>
    <dbReference type="NCBI Taxonomy" id="51239"/>
    <lineage>
        <taxon>Eukaryota</taxon>
        <taxon>Viridiplantae</taxon>
        <taxon>Streptophyta</taxon>
        <taxon>Embryophyta</taxon>
        <taxon>Tracheophyta</taxon>
        <taxon>Spermatophyta</taxon>
        <taxon>Magnoliopsida</taxon>
        <taxon>Liliopsida</taxon>
        <taxon>Asparagales</taxon>
        <taxon>Orchidaceae</taxon>
        <taxon>Vanilloideae</taxon>
        <taxon>Vanilleae</taxon>
        <taxon>Vanilla</taxon>
    </lineage>
</organism>
<gene>
    <name evidence="3" type="ORF">HPP92_009511</name>
</gene>
<keyword evidence="4" id="KW-1185">Reference proteome</keyword>
<dbReference type="AlphaFoldDB" id="A0A835RFV0"/>
<dbReference type="Proteomes" id="UP000636800">
    <property type="component" value="Unassembled WGS sequence"/>
</dbReference>
<dbReference type="PANTHER" id="PTHR32282">
    <property type="entry name" value="BINDING PROTEIN TRANSPEPTIDASE, PUTATIVE-RELATED"/>
    <property type="match status" value="1"/>
</dbReference>
<evidence type="ECO:0000256" key="1">
    <source>
        <dbReference type="ARBA" id="ARBA00022679"/>
    </source>
</evidence>
<evidence type="ECO:0000313" key="4">
    <source>
        <dbReference type="Proteomes" id="UP000636800"/>
    </source>
</evidence>
<reference evidence="3 4" key="1">
    <citation type="journal article" date="2020" name="Nat. Food">
        <title>A phased Vanilla planifolia genome enables genetic improvement of flavour and production.</title>
        <authorList>
            <person name="Hasing T."/>
            <person name="Tang H."/>
            <person name="Brym M."/>
            <person name="Khazi F."/>
            <person name="Huang T."/>
            <person name="Chambers A.H."/>
        </authorList>
    </citation>
    <scope>NUCLEOTIDE SEQUENCE [LARGE SCALE GENOMIC DNA]</scope>
    <source>
        <tissue evidence="3">Leaf</tissue>
    </source>
</reference>
<dbReference type="Gene3D" id="1.10.3810.10">
    <property type="entry name" value="Biosynthetic peptidoglycan transglycosylase-like"/>
    <property type="match status" value="1"/>
</dbReference>
<accession>A0A835RFV0</accession>
<protein>
    <recommendedName>
        <fullName evidence="2">Glycosyl transferase family 51 domain-containing protein</fullName>
    </recommendedName>
</protein>
<dbReference type="OrthoDB" id="1896682at2759"/>
<feature type="domain" description="Glycosyl transferase family 51" evidence="2">
    <location>
        <begin position="147"/>
        <end position="244"/>
    </location>
</feature>
<dbReference type="EMBL" id="JADCNL010000004">
    <property type="protein sequence ID" value="KAG0485432.1"/>
    <property type="molecule type" value="Genomic_DNA"/>
</dbReference>
<dbReference type="InterPro" id="IPR023346">
    <property type="entry name" value="Lysozyme-like_dom_sf"/>
</dbReference>
<proteinExistence type="predicted"/>